<feature type="binding site" evidence="7">
    <location>
        <position position="279"/>
    </location>
    <ligand>
        <name>carbamoyl phosphate</name>
        <dbReference type="ChEBI" id="CHEBI:58228"/>
    </ligand>
</feature>
<feature type="binding site" evidence="7">
    <location>
        <position position="137"/>
    </location>
    <ligand>
        <name>carbamoyl phosphate</name>
        <dbReference type="ChEBI" id="CHEBI:58228"/>
    </ligand>
</feature>
<dbReference type="InterPro" id="IPR002082">
    <property type="entry name" value="Asp_carbamoyltransf"/>
</dbReference>
<proteinExistence type="inferred from homology"/>
<dbReference type="InterPro" id="IPR036901">
    <property type="entry name" value="Asp/Orn_carbamoylTrfase_sf"/>
</dbReference>
<dbReference type="PRINTS" id="PR00101">
    <property type="entry name" value="ATCASE"/>
</dbReference>
<evidence type="ECO:0000256" key="5">
    <source>
        <dbReference type="ARBA" id="ARBA00043884"/>
    </source>
</evidence>
<feature type="binding site" evidence="7">
    <location>
        <position position="82"/>
    </location>
    <ligand>
        <name>L-aspartate</name>
        <dbReference type="ChEBI" id="CHEBI:29991"/>
    </ligand>
</feature>
<dbReference type="GO" id="GO:0004070">
    <property type="term" value="F:aspartate carbamoyltransferase activity"/>
    <property type="evidence" value="ECO:0007669"/>
    <property type="project" value="UniProtKB-EC"/>
</dbReference>
<dbReference type="Proteomes" id="UP001529338">
    <property type="component" value="Unassembled WGS sequence"/>
</dbReference>
<comment type="caution">
    <text evidence="10">The sequence shown here is derived from an EMBL/GenBank/DDBJ whole genome shotgun (WGS) entry which is preliminary data.</text>
</comment>
<organism evidence="10 11">
    <name type="scientific">Cellulomonas alba</name>
    <dbReference type="NCBI Taxonomy" id="3053467"/>
    <lineage>
        <taxon>Bacteria</taxon>
        <taxon>Bacillati</taxon>
        <taxon>Actinomycetota</taxon>
        <taxon>Actinomycetes</taxon>
        <taxon>Micrococcales</taxon>
        <taxon>Cellulomonadaceae</taxon>
        <taxon>Cellulomonas</taxon>
    </lineage>
</organism>
<evidence type="ECO:0000313" key="10">
    <source>
        <dbReference type="EMBL" id="MDM7853389.1"/>
    </source>
</evidence>
<dbReference type="InterPro" id="IPR006132">
    <property type="entry name" value="Asp/Orn_carbamoyltranf_P-bd"/>
</dbReference>
<dbReference type="InterPro" id="IPR006131">
    <property type="entry name" value="Asp_carbamoyltransf_Asp/Orn-bd"/>
</dbReference>
<comment type="catalytic activity">
    <reaction evidence="6 7">
        <text>carbamoyl phosphate + L-aspartate = N-carbamoyl-L-aspartate + phosphate + H(+)</text>
        <dbReference type="Rhea" id="RHEA:20013"/>
        <dbReference type="ChEBI" id="CHEBI:15378"/>
        <dbReference type="ChEBI" id="CHEBI:29991"/>
        <dbReference type="ChEBI" id="CHEBI:32814"/>
        <dbReference type="ChEBI" id="CHEBI:43474"/>
        <dbReference type="ChEBI" id="CHEBI:58228"/>
        <dbReference type="EC" id="2.1.3.2"/>
    </reaction>
</comment>
<comment type="pathway">
    <text evidence="1 7">Pyrimidine metabolism; UMP biosynthesis via de novo pathway; (S)-dihydroorotate from bicarbonate: step 2/3.</text>
</comment>
<evidence type="ECO:0000256" key="1">
    <source>
        <dbReference type="ARBA" id="ARBA00004852"/>
    </source>
</evidence>
<keyword evidence="11" id="KW-1185">Reference proteome</keyword>
<evidence type="ECO:0000256" key="2">
    <source>
        <dbReference type="ARBA" id="ARBA00008896"/>
    </source>
</evidence>
<protein>
    <recommendedName>
        <fullName evidence="7">Aspartate carbamoyltransferase</fullName>
        <ecNumber evidence="7">2.1.3.2</ecNumber>
    </recommendedName>
    <alternativeName>
        <fullName evidence="7">Aspartate transcarbamylase</fullName>
        <shortName evidence="7">ATCase</shortName>
    </alternativeName>
</protein>
<evidence type="ECO:0000313" key="11">
    <source>
        <dbReference type="Proteomes" id="UP001529338"/>
    </source>
</evidence>
<feature type="binding site" evidence="7">
    <location>
        <position position="178"/>
    </location>
    <ligand>
        <name>L-aspartate</name>
        <dbReference type="ChEBI" id="CHEBI:29991"/>
    </ligand>
</feature>
<evidence type="ECO:0000256" key="3">
    <source>
        <dbReference type="ARBA" id="ARBA00022679"/>
    </source>
</evidence>
<feature type="domain" description="Aspartate/ornithine carbamoyltransferase carbamoyl-P binding" evidence="9">
    <location>
        <begin position="2"/>
        <end position="146"/>
    </location>
</feature>
<evidence type="ECO:0000259" key="8">
    <source>
        <dbReference type="Pfam" id="PF00185"/>
    </source>
</evidence>
<evidence type="ECO:0000256" key="4">
    <source>
        <dbReference type="ARBA" id="ARBA00022975"/>
    </source>
</evidence>
<dbReference type="PRINTS" id="PR00100">
    <property type="entry name" value="AOTCASE"/>
</dbReference>
<dbReference type="Gene3D" id="3.40.50.1370">
    <property type="entry name" value="Aspartate/ornithine carbamoyltransferase"/>
    <property type="match status" value="2"/>
</dbReference>
<sequence length="330" mass="34889">MRHLLSAGDLTPAEAVTILDTAAQMAATQEREIKKLPTLRGRTVVNLFFEDSTRTRISFETAAKRLSADVINFSAKGSSVSKGESLKDTALTLQAMGADAVVIRHQASGAPHTLATSGWTHGAVVNAGDGTHQHPTQALLDAYTLRRHLVGDGGRSDVTGRDLEGLKVAIVGDVLHSRVARSNVQLLHTLGAEVTLVGPPTLVPVGVGAWTARVSYHLDEVIADEKPDAVMMLRVQRERMSSAGGGFFPSPLEYTRGYGLDARRLAALPDHAIVLHPGPMNRGLEISADAADSPRAVIVEQVANGVAVRMAVLYLLLAGGAPATNERADA</sequence>
<comment type="subunit">
    <text evidence="7">Heterododecamer (2C3:3R2) of six catalytic PyrB chains organized as two trimers (C3), and six regulatory PyrI chains organized as three dimers (R2).</text>
</comment>
<evidence type="ECO:0000256" key="7">
    <source>
        <dbReference type="HAMAP-Rule" id="MF_00001"/>
    </source>
</evidence>
<dbReference type="PANTHER" id="PTHR45753:SF6">
    <property type="entry name" value="ASPARTATE CARBAMOYLTRANSFERASE"/>
    <property type="match status" value="1"/>
</dbReference>
<dbReference type="RefSeq" id="WP_289452914.1">
    <property type="nucleotide sequence ID" value="NZ_JAUCGQ010000001.1"/>
</dbReference>
<feature type="binding site" evidence="7">
    <location>
        <position position="55"/>
    </location>
    <ligand>
        <name>carbamoyl phosphate</name>
        <dbReference type="ChEBI" id="CHEBI:58228"/>
    </ligand>
</feature>
<feature type="binding site" evidence="7">
    <location>
        <position position="104"/>
    </location>
    <ligand>
        <name>carbamoyl phosphate</name>
        <dbReference type="ChEBI" id="CHEBI:58228"/>
    </ligand>
</feature>
<dbReference type="NCBIfam" id="TIGR00670">
    <property type="entry name" value="asp_carb_tr"/>
    <property type="match status" value="1"/>
</dbReference>
<feature type="binding site" evidence="7">
    <location>
        <position position="134"/>
    </location>
    <ligand>
        <name>carbamoyl phosphate</name>
        <dbReference type="ChEBI" id="CHEBI:58228"/>
    </ligand>
</feature>
<dbReference type="SUPFAM" id="SSF53671">
    <property type="entry name" value="Aspartate/ornithine carbamoyltransferase"/>
    <property type="match status" value="1"/>
</dbReference>
<feature type="binding site" evidence="7">
    <location>
        <position position="54"/>
    </location>
    <ligand>
        <name>carbamoyl phosphate</name>
        <dbReference type="ChEBI" id="CHEBI:58228"/>
    </ligand>
</feature>
<dbReference type="HAMAP" id="MF_00001">
    <property type="entry name" value="Asp_carb_tr"/>
    <property type="match status" value="1"/>
</dbReference>
<dbReference type="InterPro" id="IPR006130">
    <property type="entry name" value="Asp/Orn_carbamoylTrfase"/>
</dbReference>
<feature type="domain" description="Aspartate/ornithine carbamoyltransferase Asp/Orn-binding" evidence="8">
    <location>
        <begin position="164"/>
        <end position="316"/>
    </location>
</feature>
<dbReference type="Pfam" id="PF02729">
    <property type="entry name" value="OTCace_N"/>
    <property type="match status" value="1"/>
</dbReference>
<comment type="similarity">
    <text evidence="2 7">Belongs to the aspartate/ornithine carbamoyltransferase superfamily. ATCase family.</text>
</comment>
<gene>
    <name evidence="7" type="primary">pyrB</name>
    <name evidence="10" type="ORF">QRT04_00450</name>
</gene>
<evidence type="ECO:0000256" key="6">
    <source>
        <dbReference type="ARBA" id="ARBA00048859"/>
    </source>
</evidence>
<dbReference type="Pfam" id="PF00185">
    <property type="entry name" value="OTCace"/>
    <property type="match status" value="1"/>
</dbReference>
<keyword evidence="3 7" id="KW-0808">Transferase</keyword>
<dbReference type="EC" id="2.1.3.2" evidence="7"/>
<feature type="binding site" evidence="7">
    <location>
        <position position="278"/>
    </location>
    <ligand>
        <name>carbamoyl phosphate</name>
        <dbReference type="ChEBI" id="CHEBI:58228"/>
    </ligand>
</feature>
<dbReference type="PANTHER" id="PTHR45753">
    <property type="entry name" value="ORNITHINE CARBAMOYLTRANSFERASE, MITOCHONDRIAL"/>
    <property type="match status" value="1"/>
</dbReference>
<dbReference type="EMBL" id="JAUCGQ010000001">
    <property type="protein sequence ID" value="MDM7853389.1"/>
    <property type="molecule type" value="Genomic_DNA"/>
</dbReference>
<reference evidence="10 11" key="1">
    <citation type="submission" date="2023-06" db="EMBL/GenBank/DDBJ databases">
        <title>Cellulomonas sp. MW4 Whole genome sequence.</title>
        <authorList>
            <person name="Park S."/>
        </authorList>
    </citation>
    <scope>NUCLEOTIDE SEQUENCE [LARGE SCALE GENOMIC DNA]</scope>
    <source>
        <strain evidence="10 11">MW4</strain>
    </source>
</reference>
<name>A0ABT7SB20_9CELL</name>
<keyword evidence="4 7" id="KW-0665">Pyrimidine biosynthesis</keyword>
<evidence type="ECO:0000259" key="9">
    <source>
        <dbReference type="Pfam" id="PF02729"/>
    </source>
</evidence>
<dbReference type="NCBIfam" id="NF002032">
    <property type="entry name" value="PRK00856.1"/>
    <property type="match status" value="1"/>
</dbReference>
<feature type="binding site" evidence="7">
    <location>
        <position position="234"/>
    </location>
    <ligand>
        <name>L-aspartate</name>
        <dbReference type="ChEBI" id="CHEBI:29991"/>
    </ligand>
</feature>
<dbReference type="PROSITE" id="PS00097">
    <property type="entry name" value="CARBAMOYLTRANSFERASE"/>
    <property type="match status" value="1"/>
</dbReference>
<comment type="function">
    <text evidence="5 7">Catalyzes the condensation of carbamoyl phosphate and aspartate to form carbamoyl aspartate and inorganic phosphate, the committed step in the de novo pyrimidine nucleotide biosynthesis pathway.</text>
</comment>
<accession>A0ABT7SB20</accession>